<dbReference type="InterPro" id="IPR034160">
    <property type="entry name" value="TOPRIM_GyrB"/>
</dbReference>
<dbReference type="PRINTS" id="PR01159">
    <property type="entry name" value="DNAGYRASEB"/>
</dbReference>
<dbReference type="SUPFAM" id="SSF54211">
    <property type="entry name" value="Ribosomal protein S5 domain 2-like"/>
    <property type="match status" value="1"/>
</dbReference>
<comment type="subunit">
    <text evidence="10">Heterotetramer, composed of two GyrA and two GyrB chains. In the heterotetramer, GyrA contains the active site tyrosine that forms a transient covalent intermediate with DNA, while GyrB binds cofactors and catalyzes ATP hydrolysis.</text>
</comment>
<dbReference type="FunFam" id="3.40.50.670:FF:000001">
    <property type="entry name" value="DNA topoisomerase 2"/>
    <property type="match status" value="1"/>
</dbReference>
<dbReference type="InterPro" id="IPR018522">
    <property type="entry name" value="TopoIIA_CS"/>
</dbReference>
<evidence type="ECO:0000313" key="13">
    <source>
        <dbReference type="Proteomes" id="UP000178109"/>
    </source>
</evidence>
<evidence type="ECO:0000256" key="10">
    <source>
        <dbReference type="HAMAP-Rule" id="MF_01898"/>
    </source>
</evidence>
<dbReference type="GO" id="GO:0005737">
    <property type="term" value="C:cytoplasm"/>
    <property type="evidence" value="ECO:0007669"/>
    <property type="project" value="UniProtKB-SubCell"/>
</dbReference>
<dbReference type="CDD" id="cd03366">
    <property type="entry name" value="TOPRIM_TopoIIA_GyrB"/>
    <property type="match status" value="1"/>
</dbReference>
<keyword evidence="9 10" id="KW-0413">Isomerase</keyword>
<sequence length="675" mass="75438">MTLKEAKKKAIQAYSAEQITVLEGLEPVRKRPGMYIGNTAKEGLHHLVWEVIDNSIDEAMAGFCNRIEITLLSDGMVSVTDNGRGIPVDIHKGTKTSALEVVLTKLHAGGKFGQGGYKVSGGLHGVGVSVVNALAEYLRAEVRREGKLWAQEYKRGQPLKKVRAVGKATGTGTTITFKPDKEVFTTLEFDLATIYDHIRQQAYLTKGVTITINDERAEDKSAYTFYFEGGIASYVRHLNRWHETKHGNVFYTEKEFEGINVEVALQYIDDYKETLYTFANNIFTTEGGSHLVGFRAALTRTLNNYAREKGYLKEKDDNLQGEDTREGLTAIVSVKVKEPQFEGQTKAKLGNDEVRPAVDAVFSEAFAAWLEEHPRDAEAMLGKCLLAAQARKAARAARDTVLRKGALDGFALPGKLADCSAKDPKDSELYIVEGDSAGGSAKQGRDRRFQAILPLRGKILNVERARIDKMLANNEVKSLVIALGTNIGEMFNIEDLRYDRIIIMTDADVDGAHIRTLLLTLFFRYFPDIITQGHLYIAQPPLYRVEKGREVNYVYSDAELEQLKKKFQVSSFQPKAGQPLADRFQEAANQAEGDETVVTEAHGRVNIQRYKGLGEMNPQQLWETTMDPVRRMMKQVMVEDAEKANEVFDILMGAEVAPRKKFIQTHAKDVKNLDI</sequence>
<name>A0A1G2BUP3_9BACT</name>
<dbReference type="Proteomes" id="UP000178109">
    <property type="component" value="Unassembled WGS sequence"/>
</dbReference>
<keyword evidence="3 10" id="KW-0479">Metal-binding</keyword>
<dbReference type="Gene3D" id="3.30.230.10">
    <property type="match status" value="1"/>
</dbReference>
<dbReference type="FunFam" id="3.30.230.10:FF:000005">
    <property type="entry name" value="DNA gyrase subunit B"/>
    <property type="match status" value="1"/>
</dbReference>
<dbReference type="Gene3D" id="3.40.50.670">
    <property type="match status" value="1"/>
</dbReference>
<dbReference type="SMART" id="SM00387">
    <property type="entry name" value="HATPase_c"/>
    <property type="match status" value="1"/>
</dbReference>
<comment type="similarity">
    <text evidence="2 10">Belongs to the type II topoisomerase GyrB family.</text>
</comment>
<evidence type="ECO:0000256" key="8">
    <source>
        <dbReference type="ARBA" id="ARBA00023125"/>
    </source>
</evidence>
<comment type="subcellular location">
    <subcellularLocation>
        <location evidence="10">Cytoplasm</location>
    </subcellularLocation>
</comment>
<dbReference type="InterPro" id="IPR020568">
    <property type="entry name" value="Ribosomal_Su5_D2-typ_SF"/>
</dbReference>
<dbReference type="HAMAP" id="MF_01898">
    <property type="entry name" value="GyrB"/>
    <property type="match status" value="1"/>
</dbReference>
<dbReference type="InterPro" id="IPR013506">
    <property type="entry name" value="Topo_IIA_bsu_dom2"/>
</dbReference>
<dbReference type="InterPro" id="IPR013759">
    <property type="entry name" value="Topo_IIA_B_C"/>
</dbReference>
<dbReference type="SMART" id="SM00433">
    <property type="entry name" value="TOP2c"/>
    <property type="match status" value="1"/>
</dbReference>
<dbReference type="InterPro" id="IPR036890">
    <property type="entry name" value="HATPase_C_sf"/>
</dbReference>
<evidence type="ECO:0000256" key="7">
    <source>
        <dbReference type="ARBA" id="ARBA00023029"/>
    </source>
</evidence>
<keyword evidence="10" id="KW-0963">Cytoplasm</keyword>
<dbReference type="InterPro" id="IPR003594">
    <property type="entry name" value="HATPase_dom"/>
</dbReference>
<evidence type="ECO:0000256" key="4">
    <source>
        <dbReference type="ARBA" id="ARBA00022741"/>
    </source>
</evidence>
<dbReference type="FunFam" id="3.30.565.10:FF:000002">
    <property type="entry name" value="DNA gyrase subunit B"/>
    <property type="match status" value="1"/>
</dbReference>
<dbReference type="EC" id="5.6.2.2" evidence="10"/>
<protein>
    <recommendedName>
        <fullName evidence="10">DNA gyrase subunit B</fullName>
        <ecNumber evidence="10">5.6.2.2</ecNumber>
    </recommendedName>
</protein>
<dbReference type="NCBIfam" id="NF011501">
    <property type="entry name" value="PRK14939.1"/>
    <property type="match status" value="1"/>
</dbReference>
<comment type="catalytic activity">
    <reaction evidence="1 10">
        <text>ATP-dependent breakage, passage and rejoining of double-stranded DNA.</text>
        <dbReference type="EC" id="5.6.2.2"/>
    </reaction>
</comment>
<feature type="site" description="Interaction with DNA" evidence="10">
    <location>
        <position position="458"/>
    </location>
</feature>
<dbReference type="GO" id="GO:0005524">
    <property type="term" value="F:ATP binding"/>
    <property type="evidence" value="ECO:0007669"/>
    <property type="project" value="UniProtKB-UniRule"/>
</dbReference>
<dbReference type="InterPro" id="IPR014721">
    <property type="entry name" value="Ribsml_uS5_D2-typ_fold_subgr"/>
</dbReference>
<feature type="binding site" evidence="10">
    <location>
        <position position="508"/>
    </location>
    <ligand>
        <name>Mg(2+)</name>
        <dbReference type="ChEBI" id="CHEBI:18420"/>
        <label>2</label>
    </ligand>
</feature>
<dbReference type="GO" id="GO:0006261">
    <property type="term" value="P:DNA-templated DNA replication"/>
    <property type="evidence" value="ECO:0007669"/>
    <property type="project" value="UniProtKB-UniRule"/>
</dbReference>
<organism evidence="12 13">
    <name type="scientific">Candidatus Komeilibacteria bacterium RIFCSPLOWO2_02_FULL_48_11</name>
    <dbReference type="NCBI Taxonomy" id="1798553"/>
    <lineage>
        <taxon>Bacteria</taxon>
        <taxon>Candidatus Komeiliibacteriota</taxon>
    </lineage>
</organism>
<evidence type="ECO:0000256" key="2">
    <source>
        <dbReference type="ARBA" id="ARBA00010708"/>
    </source>
</evidence>
<comment type="function">
    <text evidence="10">A type II topoisomerase that negatively supercoils closed circular double-stranded (ds) DNA in an ATP-dependent manner to modulate DNA topology and maintain chromosomes in an underwound state. Negative supercoiling favors strand separation, and DNA replication, transcription, recombination and repair, all of which involve strand separation. Also able to catalyze the interconversion of other topological isomers of dsDNA rings, including catenanes and knotted rings. Type II topoisomerases break and join 2 DNA strands simultaneously in an ATP-dependent manner.</text>
</comment>
<dbReference type="InterPro" id="IPR013760">
    <property type="entry name" value="Topo_IIA-like_dom_sf"/>
</dbReference>
<dbReference type="NCBIfam" id="NF004189">
    <property type="entry name" value="PRK05644.1"/>
    <property type="match status" value="1"/>
</dbReference>
<evidence type="ECO:0000256" key="3">
    <source>
        <dbReference type="ARBA" id="ARBA00022723"/>
    </source>
</evidence>
<dbReference type="GO" id="GO:0046872">
    <property type="term" value="F:metal ion binding"/>
    <property type="evidence" value="ECO:0007669"/>
    <property type="project" value="UniProtKB-KW"/>
</dbReference>
<dbReference type="CDD" id="cd00822">
    <property type="entry name" value="TopoII_Trans_DNA_gyrase"/>
    <property type="match status" value="1"/>
</dbReference>
<evidence type="ECO:0000256" key="1">
    <source>
        <dbReference type="ARBA" id="ARBA00000185"/>
    </source>
</evidence>
<reference evidence="12 13" key="1">
    <citation type="journal article" date="2016" name="Nat. Commun.">
        <title>Thousands of microbial genomes shed light on interconnected biogeochemical processes in an aquifer system.</title>
        <authorList>
            <person name="Anantharaman K."/>
            <person name="Brown C.T."/>
            <person name="Hug L.A."/>
            <person name="Sharon I."/>
            <person name="Castelle C.J."/>
            <person name="Probst A.J."/>
            <person name="Thomas B.C."/>
            <person name="Singh A."/>
            <person name="Wilkins M.J."/>
            <person name="Karaoz U."/>
            <person name="Brodie E.L."/>
            <person name="Williams K.H."/>
            <person name="Hubbard S.S."/>
            <person name="Banfield J.F."/>
        </authorList>
    </citation>
    <scope>NUCLEOTIDE SEQUENCE [LARGE SCALE GENOMIC DNA]</scope>
</reference>
<dbReference type="EMBL" id="MHKO01000011">
    <property type="protein sequence ID" value="OGY92885.1"/>
    <property type="molecule type" value="Genomic_DNA"/>
</dbReference>
<dbReference type="InterPro" id="IPR002288">
    <property type="entry name" value="DNA_gyrase_B_C"/>
</dbReference>
<dbReference type="Pfam" id="PF00986">
    <property type="entry name" value="DNA_gyraseB_C"/>
    <property type="match status" value="1"/>
</dbReference>
<dbReference type="GO" id="GO:0005694">
    <property type="term" value="C:chromosome"/>
    <property type="evidence" value="ECO:0007669"/>
    <property type="project" value="InterPro"/>
</dbReference>
<dbReference type="Pfam" id="PF02518">
    <property type="entry name" value="HATPase_c"/>
    <property type="match status" value="1"/>
</dbReference>
<dbReference type="Gene3D" id="3.30.565.10">
    <property type="entry name" value="Histidine kinase-like ATPase, C-terminal domain"/>
    <property type="match status" value="1"/>
</dbReference>
<evidence type="ECO:0000256" key="6">
    <source>
        <dbReference type="ARBA" id="ARBA00022842"/>
    </source>
</evidence>
<dbReference type="Pfam" id="PF00204">
    <property type="entry name" value="DNA_gyraseB"/>
    <property type="match status" value="1"/>
</dbReference>
<dbReference type="GO" id="GO:0003918">
    <property type="term" value="F:DNA topoisomerase type II (double strand cut, ATP-hydrolyzing) activity"/>
    <property type="evidence" value="ECO:0007669"/>
    <property type="project" value="UniProtKB-UniRule"/>
</dbReference>
<comment type="cofactor">
    <cofactor evidence="10">
        <name>Mg(2+)</name>
        <dbReference type="ChEBI" id="CHEBI:18420"/>
    </cofactor>
    <cofactor evidence="10">
        <name>Mn(2+)</name>
        <dbReference type="ChEBI" id="CHEBI:29035"/>
    </cofactor>
    <cofactor evidence="10">
        <name>Ca(2+)</name>
        <dbReference type="ChEBI" id="CHEBI:29108"/>
    </cofactor>
    <text evidence="10">Binds two Mg(2+) per subunit. The magnesium ions form salt bridges with both the protein and the DNA. Can also accept other divalent metal cations, such as Mn(2+) or Ca(2+).</text>
</comment>
<dbReference type="InterPro" id="IPR006171">
    <property type="entry name" value="TOPRIM_dom"/>
</dbReference>
<keyword evidence="5 10" id="KW-0067">ATP-binding</keyword>
<dbReference type="NCBIfam" id="TIGR01059">
    <property type="entry name" value="gyrB"/>
    <property type="match status" value="1"/>
</dbReference>
<proteinExistence type="inferred from homology"/>
<evidence type="ECO:0000256" key="5">
    <source>
        <dbReference type="ARBA" id="ARBA00022840"/>
    </source>
</evidence>
<dbReference type="SUPFAM" id="SSF55874">
    <property type="entry name" value="ATPase domain of HSP90 chaperone/DNA topoisomerase II/histidine kinase"/>
    <property type="match status" value="1"/>
</dbReference>
<dbReference type="STRING" id="1798553.A3H70_02390"/>
<dbReference type="SUPFAM" id="SSF56719">
    <property type="entry name" value="Type II DNA topoisomerase"/>
    <property type="match status" value="1"/>
</dbReference>
<feature type="binding site" evidence="10">
    <location>
        <position position="506"/>
    </location>
    <ligand>
        <name>Mg(2+)</name>
        <dbReference type="ChEBI" id="CHEBI:18420"/>
        <label>1</label>
        <note>catalytic</note>
    </ligand>
</feature>
<dbReference type="PRINTS" id="PR00418">
    <property type="entry name" value="TPI2FAMILY"/>
</dbReference>
<accession>A0A1G2BUP3</accession>
<gene>
    <name evidence="10" type="primary">gyrB</name>
    <name evidence="12" type="ORF">A3H70_02390</name>
</gene>
<dbReference type="InterPro" id="IPR000565">
    <property type="entry name" value="Topo_IIA_B"/>
</dbReference>
<feature type="domain" description="Toprim" evidence="11">
    <location>
        <begin position="427"/>
        <end position="541"/>
    </location>
</feature>
<evidence type="ECO:0000256" key="9">
    <source>
        <dbReference type="ARBA" id="ARBA00023235"/>
    </source>
</evidence>
<evidence type="ECO:0000313" key="12">
    <source>
        <dbReference type="EMBL" id="OGY92885.1"/>
    </source>
</evidence>
<dbReference type="GO" id="GO:0003677">
    <property type="term" value="F:DNA binding"/>
    <property type="evidence" value="ECO:0007669"/>
    <property type="project" value="UniProtKB-KW"/>
</dbReference>
<dbReference type="PROSITE" id="PS00177">
    <property type="entry name" value="TOPOISOMERASE_II"/>
    <property type="match status" value="1"/>
</dbReference>
<dbReference type="PANTHER" id="PTHR45866:SF1">
    <property type="entry name" value="DNA GYRASE SUBUNIT B, MITOCHONDRIAL"/>
    <property type="match status" value="1"/>
</dbReference>
<comment type="miscellaneous">
    <text evidence="10">Few gyrases are as efficient as E.coli at forming negative supercoils. Not all organisms have 2 type II topoisomerases; in organisms with a single type II topoisomerase this enzyme also has to decatenate newly replicated chromosomes.</text>
</comment>
<dbReference type="Pfam" id="PF01751">
    <property type="entry name" value="Toprim"/>
    <property type="match status" value="1"/>
</dbReference>
<dbReference type="GO" id="GO:0006265">
    <property type="term" value="P:DNA topological change"/>
    <property type="evidence" value="ECO:0007669"/>
    <property type="project" value="UniProtKB-UniRule"/>
</dbReference>
<keyword evidence="4 10" id="KW-0547">Nucleotide-binding</keyword>
<dbReference type="CDD" id="cd16928">
    <property type="entry name" value="HATPase_GyrB-like"/>
    <property type="match status" value="1"/>
</dbReference>
<keyword evidence="8" id="KW-0238">DNA-binding</keyword>
<dbReference type="AlphaFoldDB" id="A0A1G2BUP3"/>
<dbReference type="InterPro" id="IPR001241">
    <property type="entry name" value="Topo_IIA"/>
</dbReference>
<evidence type="ECO:0000259" key="11">
    <source>
        <dbReference type="PROSITE" id="PS50880"/>
    </source>
</evidence>
<feature type="binding site" evidence="10">
    <location>
        <position position="433"/>
    </location>
    <ligand>
        <name>Mg(2+)</name>
        <dbReference type="ChEBI" id="CHEBI:18420"/>
        <label>1</label>
        <note>catalytic</note>
    </ligand>
</feature>
<dbReference type="InterPro" id="IPR011557">
    <property type="entry name" value="GyrB"/>
</dbReference>
<feature type="site" description="Interaction with DNA" evidence="10">
    <location>
        <position position="461"/>
    </location>
</feature>
<comment type="caution">
    <text evidence="12">The sequence shown here is derived from an EMBL/GenBank/DDBJ whole genome shotgun (WGS) entry which is preliminary data.</text>
</comment>
<keyword evidence="6 10" id="KW-0460">Magnesium</keyword>
<dbReference type="PROSITE" id="PS50880">
    <property type="entry name" value="TOPRIM"/>
    <property type="match status" value="1"/>
</dbReference>
<keyword evidence="7 10" id="KW-0799">Topoisomerase</keyword>
<feature type="binding site" evidence="10">
    <location>
        <position position="506"/>
    </location>
    <ligand>
        <name>Mg(2+)</name>
        <dbReference type="ChEBI" id="CHEBI:18420"/>
        <label>2</label>
    </ligand>
</feature>
<dbReference type="PANTHER" id="PTHR45866">
    <property type="entry name" value="DNA GYRASE/TOPOISOMERASE SUBUNIT B"/>
    <property type="match status" value="1"/>
</dbReference>